<dbReference type="Proteomes" id="UP000814243">
    <property type="component" value="Unassembled WGS sequence"/>
</dbReference>
<name>A0A922MQU5_SPOEX</name>
<accession>A0A922MQU5</accession>
<gene>
    <name evidence="2" type="ORF">HF086_014437</name>
</gene>
<dbReference type="AlphaFoldDB" id="A0A922MQU5"/>
<reference evidence="2" key="1">
    <citation type="journal article" date="2021" name="G3 (Bethesda)">
        <title>Genome and transcriptome analysis of the beet armyworm Spodoptera exigua reveals targets for pest control. .</title>
        <authorList>
            <person name="Simon S."/>
            <person name="Breeschoten T."/>
            <person name="Jansen H.J."/>
            <person name="Dirks R.P."/>
            <person name="Schranz M.E."/>
            <person name="Ros V.I.D."/>
        </authorList>
    </citation>
    <scope>NUCLEOTIDE SEQUENCE</scope>
    <source>
        <strain evidence="2">TB_SE_WUR_2020</strain>
    </source>
</reference>
<evidence type="ECO:0000256" key="1">
    <source>
        <dbReference type="SAM" id="SignalP"/>
    </source>
</evidence>
<comment type="caution">
    <text evidence="2">The sequence shown here is derived from an EMBL/GenBank/DDBJ whole genome shotgun (WGS) entry which is preliminary data.</text>
</comment>
<sequence>MSVRLFISLVFITKILAEDISSQIFLPPSDELVYNVHIPRRLVNKPIDEPAGGAAIPPIQTGFNNKTEYGLNTNKTKGEKGDMEAQNSEAVISYPPYGSYQVTENVIDIPDNRTKAGPIDPYYTIRPELNIANATGAATTTEANKVKQKKNRVSIHIDAEYEREEIKENKIVGFLKGVKACFQNFQKGIIDGFYRFFHRNEDVLADKEKY</sequence>
<proteinExistence type="predicted"/>
<protein>
    <submittedName>
        <fullName evidence="2">Uncharacterized protein</fullName>
    </submittedName>
</protein>
<dbReference type="EMBL" id="JACEFF010000272">
    <property type="protein sequence ID" value="KAH9640851.1"/>
    <property type="molecule type" value="Genomic_DNA"/>
</dbReference>
<feature type="signal peptide" evidence="1">
    <location>
        <begin position="1"/>
        <end position="17"/>
    </location>
</feature>
<evidence type="ECO:0000313" key="2">
    <source>
        <dbReference type="EMBL" id="KAH9640851.1"/>
    </source>
</evidence>
<evidence type="ECO:0000313" key="3">
    <source>
        <dbReference type="Proteomes" id="UP000814243"/>
    </source>
</evidence>
<keyword evidence="1" id="KW-0732">Signal</keyword>
<organism evidence="2 3">
    <name type="scientific">Spodoptera exigua</name>
    <name type="common">Beet armyworm</name>
    <name type="synonym">Noctua fulgens</name>
    <dbReference type="NCBI Taxonomy" id="7107"/>
    <lineage>
        <taxon>Eukaryota</taxon>
        <taxon>Metazoa</taxon>
        <taxon>Ecdysozoa</taxon>
        <taxon>Arthropoda</taxon>
        <taxon>Hexapoda</taxon>
        <taxon>Insecta</taxon>
        <taxon>Pterygota</taxon>
        <taxon>Neoptera</taxon>
        <taxon>Endopterygota</taxon>
        <taxon>Lepidoptera</taxon>
        <taxon>Glossata</taxon>
        <taxon>Ditrysia</taxon>
        <taxon>Noctuoidea</taxon>
        <taxon>Noctuidae</taxon>
        <taxon>Amphipyrinae</taxon>
        <taxon>Spodoptera</taxon>
    </lineage>
</organism>
<feature type="chain" id="PRO_5037917323" evidence="1">
    <location>
        <begin position="18"/>
        <end position="210"/>
    </location>
</feature>